<evidence type="ECO:0000313" key="3">
    <source>
        <dbReference type="EMBL" id="RPF72595.1"/>
    </source>
</evidence>
<dbReference type="Gene3D" id="3.30.70.1070">
    <property type="entry name" value="Sporulation related repeat"/>
    <property type="match status" value="1"/>
</dbReference>
<feature type="compositionally biased region" description="Pro residues" evidence="1">
    <location>
        <begin position="197"/>
        <end position="206"/>
    </location>
</feature>
<dbReference type="Gene3D" id="2.40.40.10">
    <property type="entry name" value="RlpA-like domain"/>
    <property type="match status" value="1"/>
</dbReference>
<dbReference type="Pfam" id="PF05036">
    <property type="entry name" value="SPOR"/>
    <property type="match status" value="1"/>
</dbReference>
<evidence type="ECO:0000313" key="4">
    <source>
        <dbReference type="Proteomes" id="UP000275232"/>
    </source>
</evidence>
<dbReference type="InterPro" id="IPR036680">
    <property type="entry name" value="SPOR-like_sf"/>
</dbReference>
<dbReference type="Proteomes" id="UP000275232">
    <property type="component" value="Unassembled WGS sequence"/>
</dbReference>
<dbReference type="InterPro" id="IPR036908">
    <property type="entry name" value="RlpA-like_sf"/>
</dbReference>
<dbReference type="PANTHER" id="PTHR34183:SF1">
    <property type="entry name" value="ENDOLYTIC PEPTIDOGLYCAN TRANSGLYCOSYLASE RLPA"/>
    <property type="match status" value="1"/>
</dbReference>
<dbReference type="AlphaFoldDB" id="A0A3N5DNU2"/>
<feature type="region of interest" description="Disordered" evidence="1">
    <location>
        <begin position="1"/>
        <end position="20"/>
    </location>
</feature>
<protein>
    <submittedName>
        <fullName evidence="3">Sporulation protein SsgA</fullName>
    </submittedName>
</protein>
<dbReference type="GO" id="GO:0042834">
    <property type="term" value="F:peptidoglycan binding"/>
    <property type="evidence" value="ECO:0007669"/>
    <property type="project" value="InterPro"/>
</dbReference>
<dbReference type="OrthoDB" id="9779128at2"/>
<name>A0A3N5DNU2_9SPHN</name>
<evidence type="ECO:0000259" key="2">
    <source>
        <dbReference type="Pfam" id="PF05036"/>
    </source>
</evidence>
<dbReference type="CDD" id="cd22268">
    <property type="entry name" value="DPBB_RlpA-like"/>
    <property type="match status" value="1"/>
</dbReference>
<reference evidence="3 4" key="1">
    <citation type="submission" date="2018-11" db="EMBL/GenBank/DDBJ databases">
        <title>Erythrobacter spongiae sp. nov., isolated from a marine sponge.</title>
        <authorList>
            <person name="Zhuang L."/>
            <person name="Luo L."/>
        </authorList>
    </citation>
    <scope>NUCLEOTIDE SEQUENCE [LARGE SCALE GENOMIC DNA]</scope>
    <source>
        <strain evidence="3 4">HN-E23</strain>
    </source>
</reference>
<feature type="domain" description="SPOR" evidence="2">
    <location>
        <begin position="224"/>
        <end position="286"/>
    </location>
</feature>
<sequence length="292" mass="29957">MERTPGALARPANGPRSDYPITVGDPYTVAGTTFTPVDALNYDEVGYLAAEAETLGITGAHHTLPVPSYVEVTSLETGRTVLARIERRGPMASTHLLALSPAAMDQLGAAPGGPVRVRRVNPPEEQRAMLRAGDAAPLRMDTPMSLVEVLRRRLPESGPATPSAGDRASRADETAAPTAIATVSVEPSAAAGEAGGPTPPAEPPPAGEALSERGPAPPVTSGGEGAFRVQVAAFSTRERAANAAAALGGEVVPSGRYFLLQTGPFATHAEADASLAKVRRAGYSDARILTSG</sequence>
<comment type="caution">
    <text evidence="3">The sequence shown here is derived from an EMBL/GenBank/DDBJ whole genome shotgun (WGS) entry which is preliminary data.</text>
</comment>
<dbReference type="PANTHER" id="PTHR34183">
    <property type="entry name" value="ENDOLYTIC PEPTIDOGLYCAN TRANSGLYCOSYLASE RLPA"/>
    <property type="match status" value="1"/>
</dbReference>
<accession>A0A3N5DNU2</accession>
<proteinExistence type="predicted"/>
<dbReference type="SUPFAM" id="SSF110997">
    <property type="entry name" value="Sporulation related repeat"/>
    <property type="match status" value="1"/>
</dbReference>
<gene>
    <name evidence="3" type="ORF">EG799_00450</name>
</gene>
<dbReference type="InterPro" id="IPR007730">
    <property type="entry name" value="SPOR-like_dom"/>
</dbReference>
<organism evidence="3 4">
    <name type="scientific">Aurantiacibacter spongiae</name>
    <dbReference type="NCBI Taxonomy" id="2488860"/>
    <lineage>
        <taxon>Bacteria</taxon>
        <taxon>Pseudomonadati</taxon>
        <taxon>Pseudomonadota</taxon>
        <taxon>Alphaproteobacteria</taxon>
        <taxon>Sphingomonadales</taxon>
        <taxon>Erythrobacteraceae</taxon>
        <taxon>Aurantiacibacter</taxon>
    </lineage>
</organism>
<evidence type="ECO:0000256" key="1">
    <source>
        <dbReference type="SAM" id="MobiDB-lite"/>
    </source>
</evidence>
<feature type="region of interest" description="Disordered" evidence="1">
    <location>
        <begin position="153"/>
        <end position="176"/>
    </location>
</feature>
<keyword evidence="4" id="KW-1185">Reference proteome</keyword>
<dbReference type="EMBL" id="RPFZ01000001">
    <property type="protein sequence ID" value="RPF72595.1"/>
    <property type="molecule type" value="Genomic_DNA"/>
</dbReference>
<feature type="region of interest" description="Disordered" evidence="1">
    <location>
        <begin position="188"/>
        <end position="223"/>
    </location>
</feature>